<dbReference type="SUPFAM" id="SSF47413">
    <property type="entry name" value="lambda repressor-like DNA-binding domains"/>
    <property type="match status" value="1"/>
</dbReference>
<reference evidence="5 8" key="2">
    <citation type="submission" date="2018-08" db="EMBL/GenBank/DDBJ databases">
        <title>A genome reference for cultivated species of the human gut microbiota.</title>
        <authorList>
            <person name="Zou Y."/>
            <person name="Xue W."/>
            <person name="Luo G."/>
        </authorList>
    </citation>
    <scope>NUCLEOTIDE SEQUENCE [LARGE SCALE GENOMIC DNA]</scope>
    <source>
        <strain evidence="5 8">AF20-9LB</strain>
    </source>
</reference>
<evidence type="ECO:0000313" key="3">
    <source>
        <dbReference type="EMBL" id="KAA4663525.1"/>
    </source>
</evidence>
<evidence type="ECO:0000313" key="4">
    <source>
        <dbReference type="EMBL" id="MDC2743687.1"/>
    </source>
</evidence>
<dbReference type="EMBL" id="VWLB01000002">
    <property type="protein sequence ID" value="KAA3931100.1"/>
    <property type="molecule type" value="Genomic_DNA"/>
</dbReference>
<dbReference type="EMBL" id="JAQNZF010000021">
    <property type="protein sequence ID" value="MDC2743687.1"/>
    <property type="molecule type" value="Genomic_DNA"/>
</dbReference>
<evidence type="ECO:0000313" key="2">
    <source>
        <dbReference type="EMBL" id="KAA3931100.1"/>
    </source>
</evidence>
<evidence type="ECO:0000313" key="9">
    <source>
        <dbReference type="Proteomes" id="UP000365824"/>
    </source>
</evidence>
<dbReference type="Proteomes" id="UP000181870">
    <property type="component" value="Unassembled WGS sequence"/>
</dbReference>
<dbReference type="EMBL" id="QRVZ01000004">
    <property type="protein sequence ID" value="RGS85486.1"/>
    <property type="molecule type" value="Genomic_DNA"/>
</dbReference>
<dbReference type="RefSeq" id="WP_004316118.1">
    <property type="nucleotide sequence ID" value="NZ_CAAKNR010000218.1"/>
</dbReference>
<dbReference type="Pfam" id="PF01381">
    <property type="entry name" value="HTH_3"/>
    <property type="match status" value="1"/>
</dbReference>
<organism evidence="3 10">
    <name type="scientific">Bacteroides ovatus</name>
    <dbReference type="NCBI Taxonomy" id="28116"/>
    <lineage>
        <taxon>Bacteria</taxon>
        <taxon>Pseudomonadati</taxon>
        <taxon>Bacteroidota</taxon>
        <taxon>Bacteroidia</taxon>
        <taxon>Bacteroidales</taxon>
        <taxon>Bacteroidaceae</taxon>
        <taxon>Bacteroides</taxon>
    </lineage>
</organism>
<name>A0A139L9S9_BACOV</name>
<dbReference type="Gene3D" id="1.10.260.40">
    <property type="entry name" value="lambda repressor-like DNA-binding domains"/>
    <property type="match status" value="1"/>
</dbReference>
<dbReference type="Proteomes" id="UP000435985">
    <property type="component" value="Unassembled WGS sequence"/>
</dbReference>
<dbReference type="AlphaFoldDB" id="A0A139L9S9"/>
<evidence type="ECO:0000259" key="1">
    <source>
        <dbReference type="PROSITE" id="PS50943"/>
    </source>
</evidence>
<evidence type="ECO:0000313" key="8">
    <source>
        <dbReference type="Proteomes" id="UP000266492"/>
    </source>
</evidence>
<accession>A0A139L9S9</accession>
<reference evidence="4" key="4">
    <citation type="submission" date="2022-10" db="EMBL/GenBank/DDBJ databases">
        <title>Human gut microbiome strain richness.</title>
        <authorList>
            <person name="Chen-Liaw A."/>
        </authorList>
    </citation>
    <scope>NUCLEOTIDE SEQUENCE</scope>
    <source>
        <strain evidence="4">BSD2780120875st1_E1_BSD2780120875_150330</strain>
    </source>
</reference>
<reference evidence="9 10" key="3">
    <citation type="journal article" date="2019" name="Nat. Med.">
        <title>A library of human gut bacterial isolates paired with longitudinal multiomics data enables mechanistic microbiome research.</title>
        <authorList>
            <person name="Poyet M."/>
            <person name="Groussin M."/>
            <person name="Gibbons S.M."/>
            <person name="Avila-Pacheco J."/>
            <person name="Jiang X."/>
            <person name="Kearney S.M."/>
            <person name="Perrotta A.R."/>
            <person name="Berdy B."/>
            <person name="Zhao S."/>
            <person name="Lieberman T.D."/>
            <person name="Swanson P.K."/>
            <person name="Smith M."/>
            <person name="Roesemann S."/>
            <person name="Alexander J.E."/>
            <person name="Rich S.A."/>
            <person name="Livny J."/>
            <person name="Vlamakis H."/>
            <person name="Clish C."/>
            <person name="Bullock K."/>
            <person name="Deik A."/>
            <person name="Scott J."/>
            <person name="Pierce K.A."/>
            <person name="Xavier R.J."/>
            <person name="Alm E.J."/>
        </authorList>
    </citation>
    <scope>NUCLEOTIDE SEQUENCE [LARGE SCALE GENOMIC DNA]</scope>
    <source>
        <strain evidence="3 10">BIOML-A14</strain>
        <strain evidence="2 9">BIOML-A160</strain>
    </source>
</reference>
<sequence>MDLIEIGKHIRERRKELGLDQSTLATLAGIGINALVRLERGSGNPRFDVLFNVLKTLGLSIHIQ</sequence>
<dbReference type="Proteomes" id="UP000266492">
    <property type="component" value="Unassembled WGS sequence"/>
</dbReference>
<dbReference type="SMART" id="SM00530">
    <property type="entry name" value="HTH_XRE"/>
    <property type="match status" value="1"/>
</dbReference>
<dbReference type="Proteomes" id="UP000365824">
    <property type="component" value="Unassembled WGS sequence"/>
</dbReference>
<evidence type="ECO:0000313" key="10">
    <source>
        <dbReference type="Proteomes" id="UP000435985"/>
    </source>
</evidence>
<dbReference type="InterPro" id="IPR001387">
    <property type="entry name" value="Cro/C1-type_HTH"/>
</dbReference>
<evidence type="ECO:0000313" key="6">
    <source>
        <dbReference type="EMBL" id="SDI21720.1"/>
    </source>
</evidence>
<dbReference type="Proteomes" id="UP001219389">
    <property type="component" value="Unassembled WGS sequence"/>
</dbReference>
<dbReference type="EMBL" id="FNDO01000031">
    <property type="protein sequence ID" value="SDI21720.1"/>
    <property type="molecule type" value="Genomic_DNA"/>
</dbReference>
<gene>
    <name evidence="5" type="ORF">DWX70_06645</name>
    <name evidence="3" type="ORF">F3B98_14510</name>
    <name evidence="2" type="ORF">F3F25_01140</name>
    <name evidence="4" type="ORF">PO382_15790</name>
    <name evidence="6" type="ORF">SAMN05192582_103128</name>
</gene>
<dbReference type="EMBL" id="VWFO01000017">
    <property type="protein sequence ID" value="KAA4663525.1"/>
    <property type="molecule type" value="Genomic_DNA"/>
</dbReference>
<dbReference type="GeneID" id="69482511"/>
<evidence type="ECO:0000313" key="5">
    <source>
        <dbReference type="EMBL" id="RGS85486.1"/>
    </source>
</evidence>
<reference evidence="6 7" key="1">
    <citation type="submission" date="2016-10" db="EMBL/GenBank/DDBJ databases">
        <authorList>
            <person name="de Groot N.N."/>
        </authorList>
    </citation>
    <scope>NUCLEOTIDE SEQUENCE [LARGE SCALE GENOMIC DNA]</scope>
    <source>
        <strain evidence="6 7">NLAE-zl-C57</strain>
    </source>
</reference>
<dbReference type="STRING" id="28116.Bovatus_03250"/>
<dbReference type="CDD" id="cd00093">
    <property type="entry name" value="HTH_XRE"/>
    <property type="match status" value="1"/>
</dbReference>
<proteinExistence type="predicted"/>
<dbReference type="InterPro" id="IPR010982">
    <property type="entry name" value="Lambda_DNA-bd_dom_sf"/>
</dbReference>
<dbReference type="PROSITE" id="PS50943">
    <property type="entry name" value="HTH_CROC1"/>
    <property type="match status" value="1"/>
</dbReference>
<evidence type="ECO:0000313" key="7">
    <source>
        <dbReference type="Proteomes" id="UP000181870"/>
    </source>
</evidence>
<dbReference type="PATRIC" id="fig|28116.10.peg.1783"/>
<feature type="domain" description="HTH cro/C1-type" evidence="1">
    <location>
        <begin position="10"/>
        <end position="64"/>
    </location>
</feature>
<protein>
    <submittedName>
        <fullName evidence="4">Helix-turn-helix domain-containing protein</fullName>
    </submittedName>
    <submittedName>
        <fullName evidence="3 5">Transcriptional regulator</fullName>
    </submittedName>
    <submittedName>
        <fullName evidence="6">Transcriptional regulator, y4mF family</fullName>
    </submittedName>
</protein>
<dbReference type="GO" id="GO:0003677">
    <property type="term" value="F:DNA binding"/>
    <property type="evidence" value="ECO:0007669"/>
    <property type="project" value="InterPro"/>
</dbReference>